<evidence type="ECO:0000256" key="13">
    <source>
        <dbReference type="SAM" id="MobiDB-lite"/>
    </source>
</evidence>
<feature type="transmembrane region" description="Helical" evidence="14">
    <location>
        <begin position="15"/>
        <end position="38"/>
    </location>
</feature>
<evidence type="ECO:0000256" key="8">
    <source>
        <dbReference type="ARBA" id="ARBA00022989"/>
    </source>
</evidence>
<dbReference type="Proteomes" id="UP001175271">
    <property type="component" value="Unassembled WGS sequence"/>
</dbReference>
<dbReference type="SUPFAM" id="SSF81324">
    <property type="entry name" value="Voltage-gated potassium channels"/>
    <property type="match status" value="2"/>
</dbReference>
<reference evidence="16" key="1">
    <citation type="submission" date="2023-06" db="EMBL/GenBank/DDBJ databases">
        <title>Genomic analysis of the entomopathogenic nematode Steinernema hermaphroditum.</title>
        <authorList>
            <person name="Schwarz E.M."/>
            <person name="Heppert J.K."/>
            <person name="Baniya A."/>
            <person name="Schwartz H.T."/>
            <person name="Tan C.-H."/>
            <person name="Antoshechkin I."/>
            <person name="Sternberg P.W."/>
            <person name="Goodrich-Blair H."/>
            <person name="Dillman A.R."/>
        </authorList>
    </citation>
    <scope>NUCLEOTIDE SEQUENCE</scope>
    <source>
        <strain evidence="16">PS9179</strain>
        <tissue evidence="16">Whole animal</tissue>
    </source>
</reference>
<evidence type="ECO:0000256" key="10">
    <source>
        <dbReference type="ARBA" id="ARBA00023136"/>
    </source>
</evidence>
<dbReference type="InterPro" id="IPR003092">
    <property type="entry name" value="2pore_dom_K_chnl_TASK"/>
</dbReference>
<evidence type="ECO:0000256" key="3">
    <source>
        <dbReference type="ARBA" id="ARBA00022448"/>
    </source>
</evidence>
<evidence type="ECO:0000256" key="9">
    <source>
        <dbReference type="ARBA" id="ARBA00023065"/>
    </source>
</evidence>
<dbReference type="GO" id="GO:0030322">
    <property type="term" value="P:stabilization of membrane potential"/>
    <property type="evidence" value="ECO:0007669"/>
    <property type="project" value="TreeGrafter"/>
</dbReference>
<evidence type="ECO:0000313" key="17">
    <source>
        <dbReference type="Proteomes" id="UP001175271"/>
    </source>
</evidence>
<feature type="domain" description="Potassium channel" evidence="15">
    <location>
        <begin position="109"/>
        <end position="169"/>
    </location>
</feature>
<gene>
    <name evidence="16" type="ORF">QR680_004584</name>
</gene>
<dbReference type="GO" id="GO:0005886">
    <property type="term" value="C:plasma membrane"/>
    <property type="evidence" value="ECO:0007669"/>
    <property type="project" value="TreeGrafter"/>
</dbReference>
<evidence type="ECO:0000256" key="2">
    <source>
        <dbReference type="ARBA" id="ARBA00006666"/>
    </source>
</evidence>
<dbReference type="Gene3D" id="1.10.287.70">
    <property type="match status" value="1"/>
</dbReference>
<keyword evidence="7" id="KW-0630">Potassium</keyword>
<evidence type="ECO:0000259" key="15">
    <source>
        <dbReference type="Pfam" id="PF07885"/>
    </source>
</evidence>
<dbReference type="PRINTS" id="PR01095">
    <property type="entry name" value="TASKCHANNEL"/>
</dbReference>
<evidence type="ECO:0000256" key="14">
    <source>
        <dbReference type="SAM" id="Phobius"/>
    </source>
</evidence>
<keyword evidence="5 12" id="KW-0812">Transmembrane</keyword>
<comment type="subcellular location">
    <subcellularLocation>
        <location evidence="1">Membrane</location>
        <topology evidence="1">Multi-pass membrane protein</topology>
    </subcellularLocation>
</comment>
<feature type="transmembrane region" description="Helical" evidence="14">
    <location>
        <begin position="255"/>
        <end position="272"/>
    </location>
</feature>
<feature type="transmembrane region" description="Helical" evidence="14">
    <location>
        <begin position="227"/>
        <end position="246"/>
    </location>
</feature>
<evidence type="ECO:0000256" key="7">
    <source>
        <dbReference type="ARBA" id="ARBA00022958"/>
    </source>
</evidence>
<feature type="transmembrane region" description="Helical" evidence="14">
    <location>
        <begin position="148"/>
        <end position="169"/>
    </location>
</feature>
<comment type="caution">
    <text evidence="16">The sequence shown here is derived from an EMBL/GenBank/DDBJ whole genome shotgun (WGS) entry which is preliminary data.</text>
</comment>
<evidence type="ECO:0000256" key="4">
    <source>
        <dbReference type="ARBA" id="ARBA00022538"/>
    </source>
</evidence>
<name>A0AA39LU81_9BILA</name>
<dbReference type="PANTHER" id="PTHR11003:SF324">
    <property type="entry name" value="POTASSIUM CHANNEL DOMAIN-CONTAINING PROTEIN"/>
    <property type="match status" value="1"/>
</dbReference>
<organism evidence="16 17">
    <name type="scientific">Steinernema hermaphroditum</name>
    <dbReference type="NCBI Taxonomy" id="289476"/>
    <lineage>
        <taxon>Eukaryota</taxon>
        <taxon>Metazoa</taxon>
        <taxon>Ecdysozoa</taxon>
        <taxon>Nematoda</taxon>
        <taxon>Chromadorea</taxon>
        <taxon>Rhabditida</taxon>
        <taxon>Tylenchina</taxon>
        <taxon>Panagrolaimomorpha</taxon>
        <taxon>Strongyloidoidea</taxon>
        <taxon>Steinernematidae</taxon>
        <taxon>Steinernema</taxon>
    </lineage>
</organism>
<keyword evidence="10 14" id="KW-0472">Membrane</keyword>
<keyword evidence="3 12" id="KW-0813">Transport</keyword>
<dbReference type="EMBL" id="JAUCMV010000003">
    <property type="protein sequence ID" value="KAK0409504.1"/>
    <property type="molecule type" value="Genomic_DNA"/>
</dbReference>
<dbReference type="PANTHER" id="PTHR11003">
    <property type="entry name" value="POTASSIUM CHANNEL, SUBFAMILY K"/>
    <property type="match status" value="1"/>
</dbReference>
<keyword evidence="11 12" id="KW-0407">Ion channel</keyword>
<evidence type="ECO:0000256" key="11">
    <source>
        <dbReference type="ARBA" id="ARBA00023303"/>
    </source>
</evidence>
<dbReference type="GO" id="GO:0015271">
    <property type="term" value="F:outward rectifier potassium channel activity"/>
    <property type="evidence" value="ECO:0007669"/>
    <property type="project" value="TreeGrafter"/>
</dbReference>
<keyword evidence="6" id="KW-0631">Potassium channel</keyword>
<evidence type="ECO:0000256" key="5">
    <source>
        <dbReference type="ARBA" id="ARBA00022692"/>
    </source>
</evidence>
<evidence type="ECO:0000256" key="12">
    <source>
        <dbReference type="RuleBase" id="RU003857"/>
    </source>
</evidence>
<dbReference type="Pfam" id="PF07885">
    <property type="entry name" value="Ion_trans_2"/>
    <property type="match status" value="2"/>
</dbReference>
<accession>A0AA39LU81</accession>
<feature type="region of interest" description="Disordered" evidence="13">
    <location>
        <begin position="398"/>
        <end position="418"/>
    </location>
</feature>
<protein>
    <recommendedName>
        <fullName evidence="15">Potassium channel domain-containing protein</fullName>
    </recommendedName>
</protein>
<sequence length="470" mass="53568">MFWNLVASKYEKYKLSHLALTVVLVIYSLIGAIVFCTFEAPHEIAEQKSAREAALTASSYAKDRLAHDLQYFFKNKINVTRLLQQDFLLTLEEYDRLMGFQVESAETAEVVKKWTLWGGLYYAGTIYTTIGYGDLAAATTGGRIATMIYGFIGIPLVITVLNDWGTLLFQGFEFLWNAHLTRAIKFVKRKLKFLGRKALEKGDEDHHLIETGSITSQPEPEGLPLKLALGLLLGFVLFGSGVFCFVENWTFFESFYFFVISLTTIGFGDIVLQHHIAVINFLFILVGLAIFSMSINVIQMQLEVIFARIITSIDSEYKKTLANEKRRLSQTSQYDQMTSTNLTPKHSLAGVQLESTKLDQTQAGKPEEDDVVRNYGKNCTMADKVLLKFMSHHQKKMLNEKAEDRRKMRNRGTQTQVTKVTTCVQTDQIKRLDDLQKLQEEYMEEEEPQTSTAVKKGPTYRKLYIYNTGD</sequence>
<dbReference type="AlphaFoldDB" id="A0AA39LU81"/>
<feature type="transmembrane region" description="Helical" evidence="14">
    <location>
        <begin position="278"/>
        <end position="298"/>
    </location>
</feature>
<dbReference type="PRINTS" id="PR01333">
    <property type="entry name" value="2POREKCHANEL"/>
</dbReference>
<keyword evidence="17" id="KW-1185">Reference proteome</keyword>
<evidence type="ECO:0000256" key="1">
    <source>
        <dbReference type="ARBA" id="ARBA00004141"/>
    </source>
</evidence>
<keyword evidence="4" id="KW-0633">Potassium transport</keyword>
<comment type="similarity">
    <text evidence="2 12">Belongs to the two pore domain potassium channel (TC 1.A.1.8) family.</text>
</comment>
<evidence type="ECO:0000313" key="16">
    <source>
        <dbReference type="EMBL" id="KAK0409504.1"/>
    </source>
</evidence>
<keyword evidence="8 14" id="KW-1133">Transmembrane helix</keyword>
<keyword evidence="9 12" id="KW-0406">Ion transport</keyword>
<dbReference type="InterPro" id="IPR013099">
    <property type="entry name" value="K_chnl_dom"/>
</dbReference>
<dbReference type="GO" id="GO:0022841">
    <property type="term" value="F:potassium ion leak channel activity"/>
    <property type="evidence" value="ECO:0007669"/>
    <property type="project" value="TreeGrafter"/>
</dbReference>
<feature type="domain" description="Potassium channel" evidence="15">
    <location>
        <begin position="233"/>
        <end position="302"/>
    </location>
</feature>
<proteinExistence type="inferred from homology"/>
<evidence type="ECO:0000256" key="6">
    <source>
        <dbReference type="ARBA" id="ARBA00022826"/>
    </source>
</evidence>
<dbReference type="InterPro" id="IPR003280">
    <property type="entry name" value="2pore_dom_K_chnl"/>
</dbReference>